<evidence type="ECO:0000313" key="3">
    <source>
        <dbReference type="Proteomes" id="UP001489004"/>
    </source>
</evidence>
<dbReference type="InterPro" id="IPR029063">
    <property type="entry name" value="SAM-dependent_MTases_sf"/>
</dbReference>
<sequence>MRAWGRSSETAWALGIAVVTSLAISHTGCNQEQGVSALQKRFEDIYATGIWGGDEHGGRSGGGSTIEFTESARTIVRLVVNLYNIQSMVDTPCGAMVWTPHVLNVIQADDVPSFRYLGGDIVRPVVQANRAKFKDKPNWTFEVFDFTKDPIPDGYDLIFNRDVLQHLSCDHIVDALQNFARSNARYLLVGQHKTVESNLNVEDGQFFFIDLRMAPFHLVKPTRVFEEYVGHLPPDVIAKGCRKPEACKLLMLYEIQYLKQIDYAAMRQGCASIPAKPKGHQRHPTNPAGRL</sequence>
<keyword evidence="3" id="KW-1185">Reference proteome</keyword>
<keyword evidence="1" id="KW-0732">Signal</keyword>
<dbReference type="Gene3D" id="3.40.50.150">
    <property type="entry name" value="Vaccinia Virus protein VP39"/>
    <property type="match status" value="1"/>
</dbReference>
<evidence type="ECO:0000313" key="2">
    <source>
        <dbReference type="EMBL" id="KAK9830319.1"/>
    </source>
</evidence>
<name>A0AAW1R9H7_9CHLO</name>
<protein>
    <recommendedName>
        <fullName evidence="4">Class I SAM-dependent methyltransferase</fullName>
    </recommendedName>
</protein>
<comment type="caution">
    <text evidence="2">The sequence shown here is derived from an EMBL/GenBank/DDBJ whole genome shotgun (WGS) entry which is preliminary data.</text>
</comment>
<dbReference type="EMBL" id="JALJOR010000001">
    <property type="protein sequence ID" value="KAK9830319.1"/>
    <property type="molecule type" value="Genomic_DNA"/>
</dbReference>
<feature type="signal peptide" evidence="1">
    <location>
        <begin position="1"/>
        <end position="23"/>
    </location>
</feature>
<dbReference type="Proteomes" id="UP001489004">
    <property type="component" value="Unassembled WGS sequence"/>
</dbReference>
<proteinExistence type="predicted"/>
<reference evidence="2 3" key="1">
    <citation type="journal article" date="2024" name="Nat. Commun.">
        <title>Phylogenomics reveals the evolutionary origins of lichenization in chlorophyte algae.</title>
        <authorList>
            <person name="Puginier C."/>
            <person name="Libourel C."/>
            <person name="Otte J."/>
            <person name="Skaloud P."/>
            <person name="Haon M."/>
            <person name="Grisel S."/>
            <person name="Petersen M."/>
            <person name="Berrin J.G."/>
            <person name="Delaux P.M."/>
            <person name="Dal Grande F."/>
            <person name="Keller J."/>
        </authorList>
    </citation>
    <scope>NUCLEOTIDE SEQUENCE [LARGE SCALE GENOMIC DNA]</scope>
    <source>
        <strain evidence="2 3">SAG 2043</strain>
    </source>
</reference>
<evidence type="ECO:0000256" key="1">
    <source>
        <dbReference type="SAM" id="SignalP"/>
    </source>
</evidence>
<evidence type="ECO:0008006" key="4">
    <source>
        <dbReference type="Google" id="ProtNLM"/>
    </source>
</evidence>
<organism evidence="2 3">
    <name type="scientific">[Myrmecia] bisecta</name>
    <dbReference type="NCBI Taxonomy" id="41462"/>
    <lineage>
        <taxon>Eukaryota</taxon>
        <taxon>Viridiplantae</taxon>
        <taxon>Chlorophyta</taxon>
        <taxon>core chlorophytes</taxon>
        <taxon>Trebouxiophyceae</taxon>
        <taxon>Trebouxiales</taxon>
        <taxon>Trebouxiaceae</taxon>
        <taxon>Myrmecia</taxon>
    </lineage>
</organism>
<feature type="chain" id="PRO_5043732736" description="Class I SAM-dependent methyltransferase" evidence="1">
    <location>
        <begin position="24"/>
        <end position="291"/>
    </location>
</feature>
<dbReference type="AlphaFoldDB" id="A0AAW1R9H7"/>
<accession>A0AAW1R9H7</accession>
<dbReference type="SUPFAM" id="SSF53335">
    <property type="entry name" value="S-adenosyl-L-methionine-dependent methyltransferases"/>
    <property type="match status" value="1"/>
</dbReference>
<gene>
    <name evidence="2" type="ORF">WJX72_010979</name>
</gene>